<comment type="similarity">
    <text evidence="9">Belongs to the GSP H family.</text>
</comment>
<dbReference type="Gene3D" id="3.30.700.10">
    <property type="entry name" value="Glycoprotein, Type 4 Pilin"/>
    <property type="match status" value="1"/>
</dbReference>
<evidence type="ECO:0000256" key="11">
    <source>
        <dbReference type="SAM" id="Phobius"/>
    </source>
</evidence>
<dbReference type="Pfam" id="PF07963">
    <property type="entry name" value="N_methyl"/>
    <property type="match status" value="1"/>
</dbReference>
<feature type="domain" description="General secretion pathway GspH" evidence="12">
    <location>
        <begin position="53"/>
        <end position="184"/>
    </location>
</feature>
<dbReference type="InterPro" id="IPR045584">
    <property type="entry name" value="Pilin-like"/>
</dbReference>
<evidence type="ECO:0000256" key="2">
    <source>
        <dbReference type="ARBA" id="ARBA00021549"/>
    </source>
</evidence>
<dbReference type="GO" id="GO:0015627">
    <property type="term" value="C:type II protein secretion system complex"/>
    <property type="evidence" value="ECO:0007669"/>
    <property type="project" value="InterPro"/>
</dbReference>
<dbReference type="NCBIfam" id="TIGR02532">
    <property type="entry name" value="IV_pilin_GFxxxE"/>
    <property type="match status" value="1"/>
</dbReference>
<dbReference type="SUPFAM" id="SSF54523">
    <property type="entry name" value="Pili subunits"/>
    <property type="match status" value="1"/>
</dbReference>
<keyword evidence="8 11" id="KW-0472">Membrane</keyword>
<reference evidence="13" key="1">
    <citation type="submission" date="2021-01" db="EMBL/GenBank/DDBJ databases">
        <title>Modified the classification status of verrucomicrobia.</title>
        <authorList>
            <person name="Feng X."/>
        </authorList>
    </citation>
    <scope>NUCLEOTIDE SEQUENCE</scope>
    <source>
        <strain evidence="13">KCTC 22041</strain>
    </source>
</reference>
<evidence type="ECO:0000256" key="3">
    <source>
        <dbReference type="ARBA" id="ARBA00022475"/>
    </source>
</evidence>
<evidence type="ECO:0000256" key="10">
    <source>
        <dbReference type="ARBA" id="ARBA00030775"/>
    </source>
</evidence>
<protein>
    <recommendedName>
        <fullName evidence="2">Type II secretion system protein H</fullName>
    </recommendedName>
    <alternativeName>
        <fullName evidence="10">General secretion pathway protein H</fullName>
    </alternativeName>
</protein>
<dbReference type="Proteomes" id="UP000603141">
    <property type="component" value="Unassembled WGS sequence"/>
</dbReference>
<keyword evidence="7 11" id="KW-1133">Transmembrane helix</keyword>
<evidence type="ECO:0000256" key="8">
    <source>
        <dbReference type="ARBA" id="ARBA00023136"/>
    </source>
</evidence>
<comment type="caution">
    <text evidence="13">The sequence shown here is derived from an EMBL/GenBank/DDBJ whole genome shotgun (WGS) entry which is preliminary data.</text>
</comment>
<evidence type="ECO:0000256" key="9">
    <source>
        <dbReference type="ARBA" id="ARBA00025772"/>
    </source>
</evidence>
<evidence type="ECO:0000256" key="1">
    <source>
        <dbReference type="ARBA" id="ARBA00004377"/>
    </source>
</evidence>
<dbReference type="InterPro" id="IPR022346">
    <property type="entry name" value="T2SS_GspH"/>
</dbReference>
<evidence type="ECO:0000259" key="12">
    <source>
        <dbReference type="Pfam" id="PF12019"/>
    </source>
</evidence>
<organism evidence="13 14">
    <name type="scientific">Luteolibacter pohnpeiensis</name>
    <dbReference type="NCBI Taxonomy" id="454153"/>
    <lineage>
        <taxon>Bacteria</taxon>
        <taxon>Pseudomonadati</taxon>
        <taxon>Verrucomicrobiota</taxon>
        <taxon>Verrucomicrobiia</taxon>
        <taxon>Verrucomicrobiales</taxon>
        <taxon>Verrucomicrobiaceae</taxon>
        <taxon>Luteolibacter</taxon>
    </lineage>
</organism>
<name>A0A934S582_9BACT</name>
<feature type="transmembrane region" description="Helical" evidence="11">
    <location>
        <begin position="20"/>
        <end position="41"/>
    </location>
</feature>
<dbReference type="EMBL" id="JAENIJ010000003">
    <property type="protein sequence ID" value="MBK1881384.1"/>
    <property type="molecule type" value="Genomic_DNA"/>
</dbReference>
<gene>
    <name evidence="13" type="ORF">JIN85_03090</name>
</gene>
<evidence type="ECO:0000256" key="4">
    <source>
        <dbReference type="ARBA" id="ARBA00022481"/>
    </source>
</evidence>
<dbReference type="GO" id="GO:0015628">
    <property type="term" value="P:protein secretion by the type II secretion system"/>
    <property type="evidence" value="ECO:0007669"/>
    <property type="project" value="InterPro"/>
</dbReference>
<dbReference type="AlphaFoldDB" id="A0A934S582"/>
<keyword evidence="3" id="KW-1003">Cell membrane</keyword>
<keyword evidence="14" id="KW-1185">Reference proteome</keyword>
<dbReference type="InterPro" id="IPR012902">
    <property type="entry name" value="N_methyl_site"/>
</dbReference>
<dbReference type="GO" id="GO:0005886">
    <property type="term" value="C:plasma membrane"/>
    <property type="evidence" value="ECO:0007669"/>
    <property type="project" value="UniProtKB-SubCell"/>
</dbReference>
<sequence length="223" mass="24100">MNTPRKSCAGLRHARSAFSLIELVVVLAIFSILAAIGYSVVQSNGTHARKASTDRISALLEQARTTAITQRTKIVLAIAEPGDLPVDDGKCRIGLFKIPDWQDGATSVEGVLLRRWMPLDQGIVLIGGNVEGLRNVMDEQQITITYAAGNRALSTTVQAVAFNPRGGLAWPTGSDPITMRIAEGGYRGPGSRPIPNKSAETHTIPENRLKIGRVLGRAYRFDK</sequence>
<evidence type="ECO:0000313" key="14">
    <source>
        <dbReference type="Proteomes" id="UP000603141"/>
    </source>
</evidence>
<evidence type="ECO:0000313" key="13">
    <source>
        <dbReference type="EMBL" id="MBK1881384.1"/>
    </source>
</evidence>
<keyword evidence="5" id="KW-0997">Cell inner membrane</keyword>
<dbReference type="Pfam" id="PF12019">
    <property type="entry name" value="GspH"/>
    <property type="match status" value="1"/>
</dbReference>
<keyword evidence="4" id="KW-0488">Methylation</keyword>
<evidence type="ECO:0000256" key="5">
    <source>
        <dbReference type="ARBA" id="ARBA00022519"/>
    </source>
</evidence>
<evidence type="ECO:0000256" key="7">
    <source>
        <dbReference type="ARBA" id="ARBA00022989"/>
    </source>
</evidence>
<evidence type="ECO:0000256" key="6">
    <source>
        <dbReference type="ARBA" id="ARBA00022692"/>
    </source>
</evidence>
<dbReference type="RefSeq" id="WP_200267616.1">
    <property type="nucleotide sequence ID" value="NZ_JAENIJ010000003.1"/>
</dbReference>
<proteinExistence type="inferred from homology"/>
<comment type="subcellular location">
    <subcellularLocation>
        <location evidence="1">Cell inner membrane</location>
        <topology evidence="1">Single-pass membrane protein</topology>
    </subcellularLocation>
</comment>
<accession>A0A934S582</accession>
<keyword evidence="6 11" id="KW-0812">Transmembrane</keyword>